<dbReference type="GO" id="GO:0004844">
    <property type="term" value="F:uracil DNA N-glycosylase activity"/>
    <property type="evidence" value="ECO:0007669"/>
    <property type="project" value="UniProtKB-UniRule"/>
</dbReference>
<dbReference type="Proteomes" id="UP000290495">
    <property type="component" value="Chromosome"/>
</dbReference>
<comment type="function">
    <text evidence="2 8 10">Excises uracil residues from the DNA which can arise as a result of misincorporation of dUMP residues by DNA polymerase or due to deamination of cytosine.</text>
</comment>
<dbReference type="GO" id="GO:0005737">
    <property type="term" value="C:cytoplasm"/>
    <property type="evidence" value="ECO:0007669"/>
    <property type="project" value="UniProtKB-SubCell"/>
</dbReference>
<dbReference type="InterPro" id="IPR002043">
    <property type="entry name" value="UDG_fam1"/>
</dbReference>
<keyword evidence="5 8" id="KW-0227">DNA damage</keyword>
<keyword evidence="6 8" id="KW-0378">Hydrolase</keyword>
<gene>
    <name evidence="8 12" type="primary">ung</name>
    <name evidence="12" type="ORF">NCTC10146_00392</name>
</gene>
<evidence type="ECO:0000256" key="7">
    <source>
        <dbReference type="ARBA" id="ARBA00023204"/>
    </source>
</evidence>
<feature type="domain" description="Uracil-DNA glycosylase-like" evidence="11">
    <location>
        <begin position="47"/>
        <end position="210"/>
    </location>
</feature>
<evidence type="ECO:0000313" key="12">
    <source>
        <dbReference type="EMBL" id="VEU68929.1"/>
    </source>
</evidence>
<accession>A0A449AQU3</accession>
<evidence type="ECO:0000256" key="2">
    <source>
        <dbReference type="ARBA" id="ARBA00002631"/>
    </source>
</evidence>
<dbReference type="NCBIfam" id="NF003592">
    <property type="entry name" value="PRK05254.1-5"/>
    <property type="match status" value="1"/>
</dbReference>
<dbReference type="EC" id="3.2.2.27" evidence="4 8"/>
<keyword evidence="12" id="KW-0326">Glycosidase</keyword>
<evidence type="ECO:0000256" key="4">
    <source>
        <dbReference type="ARBA" id="ARBA00012030"/>
    </source>
</evidence>
<keyword evidence="7 8" id="KW-0234">DNA repair</keyword>
<dbReference type="SMART" id="SM00986">
    <property type="entry name" value="UDG"/>
    <property type="match status" value="1"/>
</dbReference>
<dbReference type="SMART" id="SM00987">
    <property type="entry name" value="UreE_C"/>
    <property type="match status" value="1"/>
</dbReference>
<evidence type="ECO:0000313" key="13">
    <source>
        <dbReference type="Proteomes" id="UP000290495"/>
    </source>
</evidence>
<evidence type="ECO:0000256" key="1">
    <source>
        <dbReference type="ARBA" id="ARBA00001400"/>
    </source>
</evidence>
<dbReference type="PANTHER" id="PTHR11264:SF0">
    <property type="entry name" value="URACIL-DNA GLYCOSYLASE"/>
    <property type="match status" value="1"/>
</dbReference>
<evidence type="ECO:0000256" key="5">
    <source>
        <dbReference type="ARBA" id="ARBA00022763"/>
    </source>
</evidence>
<evidence type="ECO:0000256" key="8">
    <source>
        <dbReference type="HAMAP-Rule" id="MF_00148"/>
    </source>
</evidence>
<dbReference type="Gene3D" id="3.40.470.10">
    <property type="entry name" value="Uracil-DNA glycosylase-like domain"/>
    <property type="match status" value="1"/>
</dbReference>
<sequence length="222" mass="25819">MKDSFLRILQTEGQKPYFRNILKKLEESEKNNIQIFPHQMDMFRPFEFFQTNETKLIILGQDPYHQINIADGLAFSTNHIKTPASLKNIFKEVKKDYPNAKFGTNSLIKWAKQGVLLLNTVLTVEEGKPNSHKDIGWEKFVEIVIQDIILENPNVLILALGGQAHKVVENALKLRNYNKDNLFKLSHPSPLGYRHSFENSNVFKKINEKLHSFNQKEIEWSL</sequence>
<dbReference type="Pfam" id="PF03167">
    <property type="entry name" value="UDG"/>
    <property type="match status" value="1"/>
</dbReference>
<dbReference type="NCBIfam" id="TIGR00628">
    <property type="entry name" value="ung"/>
    <property type="match status" value="1"/>
</dbReference>
<dbReference type="SUPFAM" id="SSF52141">
    <property type="entry name" value="Uracil-DNA glycosylase-like"/>
    <property type="match status" value="1"/>
</dbReference>
<keyword evidence="8" id="KW-0963">Cytoplasm</keyword>
<comment type="catalytic activity">
    <reaction evidence="1 8 10">
        <text>Hydrolyzes single-stranded DNA or mismatched double-stranded DNA and polynucleotides, releasing free uracil.</text>
        <dbReference type="EC" id="3.2.2.27"/>
    </reaction>
</comment>
<dbReference type="EMBL" id="LR215010">
    <property type="protein sequence ID" value="VEU68929.1"/>
    <property type="molecule type" value="Genomic_DNA"/>
</dbReference>
<dbReference type="PROSITE" id="PS00130">
    <property type="entry name" value="U_DNA_GLYCOSYLASE"/>
    <property type="match status" value="1"/>
</dbReference>
<dbReference type="HAMAP" id="MF_00148">
    <property type="entry name" value="UDG"/>
    <property type="match status" value="1"/>
</dbReference>
<dbReference type="InterPro" id="IPR036895">
    <property type="entry name" value="Uracil-DNA_glycosylase-like_sf"/>
</dbReference>
<proteinExistence type="inferred from homology"/>
<evidence type="ECO:0000256" key="10">
    <source>
        <dbReference type="RuleBase" id="RU003780"/>
    </source>
</evidence>
<comment type="subcellular location">
    <subcellularLocation>
        <location evidence="8">Cytoplasm</location>
    </subcellularLocation>
</comment>
<comment type="similarity">
    <text evidence="3 8 10">Belongs to the uracil-DNA glycosylase (UDG) superfamily. UNG family.</text>
</comment>
<feature type="active site" description="Proton acceptor" evidence="8 9">
    <location>
        <position position="62"/>
    </location>
</feature>
<evidence type="ECO:0000256" key="3">
    <source>
        <dbReference type="ARBA" id="ARBA00008184"/>
    </source>
</evidence>
<reference evidence="12 13" key="1">
    <citation type="submission" date="2019-01" db="EMBL/GenBank/DDBJ databases">
        <authorList>
            <consortium name="Pathogen Informatics"/>
        </authorList>
    </citation>
    <scope>NUCLEOTIDE SEQUENCE [LARGE SCALE GENOMIC DNA]</scope>
    <source>
        <strain evidence="12 13">NCTC10146</strain>
    </source>
</reference>
<evidence type="ECO:0000259" key="11">
    <source>
        <dbReference type="SMART" id="SM00986"/>
    </source>
</evidence>
<dbReference type="PANTHER" id="PTHR11264">
    <property type="entry name" value="URACIL-DNA GLYCOSYLASE"/>
    <property type="match status" value="1"/>
</dbReference>
<organism evidence="12 13">
    <name type="scientific">Mycoplasmopsis canis</name>
    <dbReference type="NCBI Taxonomy" id="29555"/>
    <lineage>
        <taxon>Bacteria</taxon>
        <taxon>Bacillati</taxon>
        <taxon>Mycoplasmatota</taxon>
        <taxon>Mycoplasmoidales</taxon>
        <taxon>Metamycoplasmataceae</taxon>
        <taxon>Mycoplasmopsis</taxon>
    </lineage>
</organism>
<evidence type="ECO:0000256" key="9">
    <source>
        <dbReference type="PROSITE-ProRule" id="PRU10072"/>
    </source>
</evidence>
<name>A0A449AQU3_9BACT</name>
<dbReference type="GO" id="GO:0097510">
    <property type="term" value="P:base-excision repair, AP site formation via deaminated base removal"/>
    <property type="evidence" value="ECO:0007669"/>
    <property type="project" value="TreeGrafter"/>
</dbReference>
<dbReference type="RefSeq" id="WP_004794913.1">
    <property type="nucleotide sequence ID" value="NZ_LR215010.1"/>
</dbReference>
<protein>
    <recommendedName>
        <fullName evidence="4 8">Uracil-DNA glycosylase</fullName>
        <shortName evidence="8">UDG</shortName>
        <ecNumber evidence="4 8">3.2.2.27</ecNumber>
    </recommendedName>
</protein>
<dbReference type="InterPro" id="IPR005122">
    <property type="entry name" value="Uracil-DNA_glycosylase-like"/>
</dbReference>
<dbReference type="CDD" id="cd10027">
    <property type="entry name" value="UDG-F1-like"/>
    <property type="match status" value="1"/>
</dbReference>
<evidence type="ECO:0000256" key="6">
    <source>
        <dbReference type="ARBA" id="ARBA00022801"/>
    </source>
</evidence>
<dbReference type="AlphaFoldDB" id="A0A449AQU3"/>
<dbReference type="InterPro" id="IPR018085">
    <property type="entry name" value="Ura-DNA_Glyclase_AS"/>
</dbReference>